<feature type="transmembrane region" description="Helical" evidence="1">
    <location>
        <begin position="167"/>
        <end position="187"/>
    </location>
</feature>
<protein>
    <submittedName>
        <fullName evidence="2">Uncharacterized protein</fullName>
    </submittedName>
</protein>
<comment type="caution">
    <text evidence="2">The sequence shown here is derived from an EMBL/GenBank/DDBJ whole genome shotgun (WGS) entry which is preliminary data.</text>
</comment>
<evidence type="ECO:0000313" key="3">
    <source>
        <dbReference type="Proteomes" id="UP000702209"/>
    </source>
</evidence>
<gene>
    <name evidence="2" type="ORF">IU459_21655</name>
</gene>
<accession>A0ABS0CU43</accession>
<keyword evidence="1" id="KW-1133">Transmembrane helix</keyword>
<reference evidence="2 3" key="1">
    <citation type="submission" date="2020-10" db="EMBL/GenBank/DDBJ databases">
        <title>Identification of Nocardia species via Next-generation sequencing and recognition of intraspecies genetic diversity.</title>
        <authorList>
            <person name="Li P."/>
            <person name="Li P."/>
            <person name="Lu B."/>
        </authorList>
    </citation>
    <scope>NUCLEOTIDE SEQUENCE [LARGE SCALE GENOMIC DNA]</scope>
    <source>
        <strain evidence="2 3">BJ06-0157</strain>
    </source>
</reference>
<feature type="transmembrane region" description="Helical" evidence="1">
    <location>
        <begin position="355"/>
        <end position="373"/>
    </location>
</feature>
<name>A0ABS0CU43_9NOCA</name>
<feature type="transmembrane region" description="Helical" evidence="1">
    <location>
        <begin position="194"/>
        <end position="212"/>
    </location>
</feature>
<organism evidence="2 3">
    <name type="scientific">Nocardia amamiensis</name>
    <dbReference type="NCBI Taxonomy" id="404578"/>
    <lineage>
        <taxon>Bacteria</taxon>
        <taxon>Bacillati</taxon>
        <taxon>Actinomycetota</taxon>
        <taxon>Actinomycetes</taxon>
        <taxon>Mycobacteriales</taxon>
        <taxon>Nocardiaceae</taxon>
        <taxon>Nocardia</taxon>
    </lineage>
</organism>
<keyword evidence="1" id="KW-0472">Membrane</keyword>
<dbReference type="RefSeq" id="WP_195131377.1">
    <property type="nucleotide sequence ID" value="NZ_JADLQX010000016.1"/>
</dbReference>
<dbReference type="Proteomes" id="UP000702209">
    <property type="component" value="Unassembled WGS sequence"/>
</dbReference>
<dbReference type="EMBL" id="JADLQX010000016">
    <property type="protein sequence ID" value="MBF6300129.1"/>
    <property type="molecule type" value="Genomic_DNA"/>
</dbReference>
<feature type="transmembrane region" description="Helical" evidence="1">
    <location>
        <begin position="393"/>
        <end position="411"/>
    </location>
</feature>
<feature type="transmembrane region" description="Helical" evidence="1">
    <location>
        <begin position="45"/>
        <end position="69"/>
    </location>
</feature>
<evidence type="ECO:0000313" key="2">
    <source>
        <dbReference type="EMBL" id="MBF6300129.1"/>
    </source>
</evidence>
<proteinExistence type="predicted"/>
<feature type="transmembrane region" description="Helical" evidence="1">
    <location>
        <begin position="323"/>
        <end position="343"/>
    </location>
</feature>
<evidence type="ECO:0000256" key="1">
    <source>
        <dbReference type="SAM" id="Phobius"/>
    </source>
</evidence>
<keyword evidence="3" id="KW-1185">Reference proteome</keyword>
<feature type="transmembrane region" description="Helical" evidence="1">
    <location>
        <begin position="418"/>
        <end position="436"/>
    </location>
</feature>
<feature type="transmembrane region" description="Helical" evidence="1">
    <location>
        <begin position="127"/>
        <end position="147"/>
    </location>
</feature>
<feature type="transmembrane region" description="Helical" evidence="1">
    <location>
        <begin position="99"/>
        <end position="120"/>
    </location>
</feature>
<keyword evidence="1" id="KW-0812">Transmembrane</keyword>
<sequence>MGDTGAQHSWTAWEMAFWDPARWPLRTLLGRWRAWIGASRTRRRVVYLLAFVFVLFIFPGLLGATALAFADGQSGVGSSIDAVGWMNVRDSAGVRVTDYLFASSGGSVLRPIVTIVVVVIGLEFVGYIVITTTGVWVIGFVISFQWLDPFGRALTGVADSVTGQIATPLLMTVAAAIGAFFVGWFVVRGYHAKATAQVVTMVGVAILGPIFLAEPLADVLSSHGLLAQGRDLGISVAAGLNGHAAPDTDQLITTMQGDLADNFVRKPVQVWNFGHVVDESPRCAAAWSAGVRSGDDSGVLNGLRACGDAAAYAKADNPGFGQVGSGLVLLFCAAVLLCFGVYLGLKIIWAALDSVYHGFMSIFGFAAGGFVYGPTQTFLVRNIVDSLVAAGRMAAYTIFLGVYVLFLGNLFREARGQVMIVLVLGAIVEVVAILQLKRLSAGISRGNDWIANRFALAVQGAGGGKGGGSGTALGMGPGGTSHSLSGAGLIAGLAAVNTVNNSPIAALLLGNKRNPLDPHARLRNRAELGGWRSNALINERGWNVNYMRTREQLMEGARSAVREHGGRHTPRSAAAAIDRVVNRGGGLSDLGSALIDAGFRDQGMVIDAVRAYNYRQNFAPSVWDGDKYIGEAAASLAVLKLGRSPANMALFQQTAHRLANRRYIDHVAESELTREERAYLEDYFRAPTRDKIRGIEALAGGSTIARDAAGNIVQSNPDYPLPVQFEGWSQERGQLMNRFIMPHLASQYLDAANAADLPRASELLQTMANSEYWTGNVKLTPSKAIPRF</sequence>